<keyword evidence="2" id="KW-1185">Reference proteome</keyword>
<dbReference type="Pfam" id="PF14113">
    <property type="entry name" value="Tae4"/>
    <property type="match status" value="1"/>
</dbReference>
<name>A0A2U3IEH1_9BURK</name>
<dbReference type="InterPro" id="IPR025562">
    <property type="entry name" value="Tae4"/>
</dbReference>
<evidence type="ECO:0000313" key="1">
    <source>
        <dbReference type="EMBL" id="SPB18618.1"/>
    </source>
</evidence>
<reference evidence="2" key="1">
    <citation type="submission" date="2018-01" db="EMBL/GenBank/DDBJ databases">
        <authorList>
            <person name="Peeters C."/>
        </authorList>
    </citation>
    <scope>NUCLEOTIDE SEQUENCE [LARGE SCALE GENOMIC DNA]</scope>
</reference>
<evidence type="ECO:0008006" key="3">
    <source>
        <dbReference type="Google" id="ProtNLM"/>
    </source>
</evidence>
<sequence>MLRAKEVAQWLHLQPFAGCPKPETITGSDWKDKIKGRTGVAFFGSYWRRSLKERQPSGDHIDLWNGERLTPSTETTLRFSLGISRVWNPLSTIGIGPENFYSDLSQAKSILFWEVK</sequence>
<dbReference type="AlphaFoldDB" id="A0A2U3IEH1"/>
<dbReference type="Gene3D" id="3.90.1720.80">
    <property type="match status" value="1"/>
</dbReference>
<accession>A0A2U3IEH1</accession>
<proteinExistence type="predicted"/>
<dbReference type="EMBL" id="OGTP01000034">
    <property type="protein sequence ID" value="SPB18618.1"/>
    <property type="molecule type" value="Genomic_DNA"/>
</dbReference>
<organism evidence="1 2">
    <name type="scientific">Caballeronia novacaledonica</name>
    <dbReference type="NCBI Taxonomy" id="1544861"/>
    <lineage>
        <taxon>Bacteria</taxon>
        <taxon>Pseudomonadati</taxon>
        <taxon>Pseudomonadota</taxon>
        <taxon>Betaproteobacteria</taxon>
        <taxon>Burkholderiales</taxon>
        <taxon>Burkholderiaceae</taxon>
        <taxon>Caballeronia</taxon>
    </lineage>
</organism>
<evidence type="ECO:0000313" key="2">
    <source>
        <dbReference type="Proteomes" id="UP000238169"/>
    </source>
</evidence>
<dbReference type="Proteomes" id="UP000238169">
    <property type="component" value="Unassembled WGS sequence"/>
</dbReference>
<protein>
    <recommendedName>
        <fullName evidence="3">Type VI secretion system (T6SS) effector Tae4 (Amidase)</fullName>
    </recommendedName>
</protein>
<gene>
    <name evidence="1" type="ORF">NOV72_05818</name>
</gene>